<dbReference type="Pfam" id="PF03446">
    <property type="entry name" value="NAD_binding_2"/>
    <property type="match status" value="1"/>
</dbReference>
<protein>
    <recommendedName>
        <fullName evidence="11">3-hydroxyisobutyrate dehydrogenase</fullName>
        <shortName evidence="11">HIBADH</shortName>
        <ecNumber evidence="11">1.1.1.31</ecNumber>
    </recommendedName>
</protein>
<dbReference type="GO" id="GO:0051287">
    <property type="term" value="F:NAD binding"/>
    <property type="evidence" value="ECO:0007669"/>
    <property type="project" value="InterPro"/>
</dbReference>
<evidence type="ECO:0000313" key="15">
    <source>
        <dbReference type="RefSeq" id="XP_013407607.1"/>
    </source>
</evidence>
<evidence type="ECO:0000256" key="9">
    <source>
        <dbReference type="ARBA" id="ARBA00049197"/>
    </source>
</evidence>
<evidence type="ECO:0000256" key="7">
    <source>
        <dbReference type="ARBA" id="ARBA00023027"/>
    </source>
</evidence>
<dbReference type="InterPro" id="IPR002204">
    <property type="entry name" value="3-OH-isobutyrate_DH-rel_CS"/>
</dbReference>
<dbReference type="SUPFAM" id="SSF48179">
    <property type="entry name" value="6-phosphogluconate dehydrogenase C-terminal domain-like"/>
    <property type="match status" value="1"/>
</dbReference>
<evidence type="ECO:0000256" key="2">
    <source>
        <dbReference type="ARBA" id="ARBA00005109"/>
    </source>
</evidence>
<evidence type="ECO:0000256" key="3">
    <source>
        <dbReference type="ARBA" id="ARBA00006013"/>
    </source>
</evidence>
<dbReference type="KEGG" id="lak:106171708"/>
<dbReference type="FunFam" id="1.10.1040.10:FF:000006">
    <property type="entry name" value="3-hydroxyisobutyrate dehydrogenase"/>
    <property type="match status" value="1"/>
</dbReference>
<dbReference type="PANTHER" id="PTHR22981:SF7">
    <property type="entry name" value="3-HYDROXYISOBUTYRATE DEHYDROGENASE, MITOCHONDRIAL"/>
    <property type="match status" value="1"/>
</dbReference>
<evidence type="ECO:0000313" key="14">
    <source>
        <dbReference type="Proteomes" id="UP000085678"/>
    </source>
</evidence>
<evidence type="ECO:0000256" key="1">
    <source>
        <dbReference type="ARBA" id="ARBA00004173"/>
    </source>
</evidence>
<keyword evidence="7 11" id="KW-0520">NAD</keyword>
<dbReference type="InParanoid" id="A0A1S3JB31"/>
<dbReference type="Gene3D" id="1.10.1040.10">
    <property type="entry name" value="N-(1-d-carboxylethyl)-l-norvaline Dehydrogenase, domain 2"/>
    <property type="match status" value="1"/>
</dbReference>
<comment type="pathway">
    <text evidence="2 11">Amino-acid degradation; L-valine degradation.</text>
</comment>
<dbReference type="PANTHER" id="PTHR22981">
    <property type="entry name" value="3-HYDROXYISOBUTYRATE DEHYDROGENASE-RELATED"/>
    <property type="match status" value="1"/>
</dbReference>
<dbReference type="NCBIfam" id="TIGR01692">
    <property type="entry name" value="HIBADH"/>
    <property type="match status" value="1"/>
</dbReference>
<dbReference type="PIRSF" id="PIRSF000103">
    <property type="entry name" value="HIBADH"/>
    <property type="match status" value="1"/>
</dbReference>
<reference evidence="15" key="2">
    <citation type="submission" date="2025-08" db="UniProtKB">
        <authorList>
            <consortium name="RefSeq"/>
        </authorList>
    </citation>
    <scope>IDENTIFICATION</scope>
</reference>
<dbReference type="GeneID" id="106171708"/>
<evidence type="ECO:0000256" key="11">
    <source>
        <dbReference type="RuleBase" id="RU910714"/>
    </source>
</evidence>
<dbReference type="InterPro" id="IPR015815">
    <property type="entry name" value="HIBADH-related"/>
</dbReference>
<dbReference type="UniPathway" id="UPA00362"/>
<comment type="catalytic activity">
    <reaction evidence="9 11">
        <text>3-hydroxy-2-methylpropanoate + NAD(+) = 2-methyl-3-oxopropanoate + NADH + H(+)</text>
        <dbReference type="Rhea" id="RHEA:17681"/>
        <dbReference type="ChEBI" id="CHEBI:11805"/>
        <dbReference type="ChEBI" id="CHEBI:15378"/>
        <dbReference type="ChEBI" id="CHEBI:57540"/>
        <dbReference type="ChEBI" id="CHEBI:57700"/>
        <dbReference type="ChEBI" id="CHEBI:57945"/>
        <dbReference type="EC" id="1.1.1.31"/>
    </reaction>
</comment>
<dbReference type="Proteomes" id="UP000085678">
    <property type="component" value="Unplaced"/>
</dbReference>
<evidence type="ECO:0000256" key="8">
    <source>
        <dbReference type="ARBA" id="ARBA00023128"/>
    </source>
</evidence>
<evidence type="ECO:0000259" key="13">
    <source>
        <dbReference type="Pfam" id="PF14833"/>
    </source>
</evidence>
<dbReference type="InterPro" id="IPR036291">
    <property type="entry name" value="NAD(P)-bd_dom_sf"/>
</dbReference>
<dbReference type="RefSeq" id="XP_013407607.1">
    <property type="nucleotide sequence ID" value="XM_013552153.1"/>
</dbReference>
<keyword evidence="8" id="KW-0496">Mitochondrion</keyword>
<dbReference type="OrthoDB" id="435038at2759"/>
<keyword evidence="5" id="KW-0809">Transit peptide</keyword>
<accession>A0A1S3JB31</accession>
<evidence type="ECO:0000256" key="10">
    <source>
        <dbReference type="PIRSR" id="PIRSR000103-1"/>
    </source>
</evidence>
<dbReference type="EC" id="1.1.1.31" evidence="11"/>
<dbReference type="GO" id="GO:0008442">
    <property type="term" value="F:3-hydroxyisobutyrate dehydrogenase activity"/>
    <property type="evidence" value="ECO:0007669"/>
    <property type="project" value="UniProtKB-EC"/>
</dbReference>
<dbReference type="Pfam" id="PF14833">
    <property type="entry name" value="NAD_binding_11"/>
    <property type="match status" value="1"/>
</dbReference>
<dbReference type="InterPro" id="IPR008927">
    <property type="entry name" value="6-PGluconate_DH-like_C_sf"/>
</dbReference>
<feature type="active site" evidence="10">
    <location>
        <position position="207"/>
    </location>
</feature>
<feature type="domain" description="3-hydroxyisobutyrate dehydrogenase-like NAD-binding" evidence="13">
    <location>
        <begin position="201"/>
        <end position="326"/>
    </location>
</feature>
<dbReference type="GO" id="GO:0005739">
    <property type="term" value="C:mitochondrion"/>
    <property type="evidence" value="ECO:0007669"/>
    <property type="project" value="UniProtKB-SubCell"/>
</dbReference>
<dbReference type="Gene3D" id="3.40.50.720">
    <property type="entry name" value="NAD(P)-binding Rossmann-like Domain"/>
    <property type="match status" value="1"/>
</dbReference>
<feature type="domain" description="6-phosphogluconate dehydrogenase NADP-binding" evidence="12">
    <location>
        <begin position="40"/>
        <end position="198"/>
    </location>
</feature>
<dbReference type="InterPro" id="IPR006115">
    <property type="entry name" value="6PGDH_NADP-bd"/>
</dbReference>
<dbReference type="STRING" id="7574.A0A1S3JB31"/>
<dbReference type="GO" id="GO:0050661">
    <property type="term" value="F:NADP binding"/>
    <property type="evidence" value="ECO:0007669"/>
    <property type="project" value="InterPro"/>
</dbReference>
<dbReference type="InterPro" id="IPR029154">
    <property type="entry name" value="HIBADH-like_NADP-bd"/>
</dbReference>
<evidence type="ECO:0000256" key="4">
    <source>
        <dbReference type="ARBA" id="ARBA00022456"/>
    </source>
</evidence>
<comment type="similarity">
    <text evidence="3">Belongs to the HIBADH-related family. 3-hydroxyisobutyrate dehydrogenase subfamily.</text>
</comment>
<dbReference type="InterPro" id="IPR011548">
    <property type="entry name" value="HIBADH"/>
</dbReference>
<sequence>MAALGKARFLLQHKCSVYKLSGCRYFSVQSVRHSESKSPVGFIGLGNMGGPMAKNLIKNGYSVTVFDVSEQSKEDLRKAGANVVSSPAAVASEVDTIVTMLPSNPHVIEVYTGKSGILSTVKPGSLLIDSSTIDPMVSIDMAEQCSKKNATFMDAPVSGGVLAAASGALTFMVGGPASEFPAAKIILENMGKNVIHCGGVGTGEAAKVCNNMMLAISMIGASETMNMGIKLGLEPKVLKDVLCTSSARCWSLDTYNPVPGVLEGVPSSKDYQGGFATELMVKDLGLAQNVATTLKSPTPLGSLAHQIYRVMCNKGYARKDFSSAYMFLQDEKEEK</sequence>
<proteinExistence type="inferred from homology"/>
<evidence type="ECO:0000259" key="12">
    <source>
        <dbReference type="Pfam" id="PF03446"/>
    </source>
</evidence>
<dbReference type="FunFam" id="3.40.50.720:FF:000119">
    <property type="entry name" value="3-hydroxyisobutyrate dehydrogenase"/>
    <property type="match status" value="1"/>
</dbReference>
<dbReference type="FunCoup" id="A0A1S3JB31">
    <property type="interactions" value="1265"/>
</dbReference>
<dbReference type="GO" id="GO:0006574">
    <property type="term" value="P:L-valine catabolic process"/>
    <property type="evidence" value="ECO:0007669"/>
    <property type="project" value="UniProtKB-UniPathway"/>
</dbReference>
<name>A0A1S3JB31_LINAN</name>
<reference evidence="15" key="1">
    <citation type="journal article" date="2015" name="Nat. Commun.">
        <title>The Lingula genome provides insights into brachiopod evolution and the origin of phosphate biomineralization.</title>
        <authorList>
            <person name="Luo Y.J."/>
            <person name="Takeuchi T."/>
            <person name="Koyanagi R."/>
            <person name="Yamada L."/>
            <person name="Kanda M."/>
            <person name="Khalturina M."/>
            <person name="Fujie M."/>
            <person name="Yamasaki S.I."/>
            <person name="Endo K."/>
            <person name="Satoh N."/>
        </authorList>
    </citation>
    <scope>NUCLEOTIDE SEQUENCE</scope>
</reference>
<organism evidence="14 15">
    <name type="scientific">Lingula anatina</name>
    <name type="common">Brachiopod</name>
    <name type="synonym">Lingula unguis</name>
    <dbReference type="NCBI Taxonomy" id="7574"/>
    <lineage>
        <taxon>Eukaryota</taxon>
        <taxon>Metazoa</taxon>
        <taxon>Spiralia</taxon>
        <taxon>Lophotrochozoa</taxon>
        <taxon>Brachiopoda</taxon>
        <taxon>Linguliformea</taxon>
        <taxon>Lingulata</taxon>
        <taxon>Lingulida</taxon>
        <taxon>Linguloidea</taxon>
        <taxon>Lingulidae</taxon>
        <taxon>Lingula</taxon>
    </lineage>
</organism>
<evidence type="ECO:0000256" key="5">
    <source>
        <dbReference type="ARBA" id="ARBA00022946"/>
    </source>
</evidence>
<dbReference type="SUPFAM" id="SSF51735">
    <property type="entry name" value="NAD(P)-binding Rossmann-fold domains"/>
    <property type="match status" value="1"/>
</dbReference>
<keyword evidence="4 11" id="KW-0101">Branched-chain amino acid catabolism</keyword>
<keyword evidence="14" id="KW-1185">Reference proteome</keyword>
<gene>
    <name evidence="15" type="primary">LOC106171708</name>
</gene>
<evidence type="ECO:0000256" key="6">
    <source>
        <dbReference type="ARBA" id="ARBA00023002"/>
    </source>
</evidence>
<dbReference type="InterPro" id="IPR013328">
    <property type="entry name" value="6PGD_dom2"/>
</dbReference>
<dbReference type="AlphaFoldDB" id="A0A1S3JB31"/>
<dbReference type="PROSITE" id="PS00895">
    <property type="entry name" value="3_HYDROXYISOBUT_DH"/>
    <property type="match status" value="1"/>
</dbReference>
<keyword evidence="6 11" id="KW-0560">Oxidoreductase</keyword>
<comment type="subcellular location">
    <subcellularLocation>
        <location evidence="1">Mitochondrion</location>
    </subcellularLocation>
</comment>